<dbReference type="InterPro" id="IPR001453">
    <property type="entry name" value="MoaB/Mog_dom"/>
</dbReference>
<keyword evidence="1" id="KW-0479">Metal-binding</keyword>
<dbReference type="GO" id="GO:0046872">
    <property type="term" value="F:metal ion binding"/>
    <property type="evidence" value="ECO:0007669"/>
    <property type="project" value="UniProtKB-UniRule"/>
</dbReference>
<dbReference type="SMART" id="SM00852">
    <property type="entry name" value="MoCF_biosynth"/>
    <property type="match status" value="1"/>
</dbReference>
<keyword evidence="1" id="KW-0460">Magnesium</keyword>
<dbReference type="CDD" id="cd03522">
    <property type="entry name" value="MoeA_like"/>
    <property type="match status" value="1"/>
</dbReference>
<dbReference type="Gene3D" id="3.40.980.10">
    <property type="entry name" value="MoaB/Mog-like domain"/>
    <property type="match status" value="1"/>
</dbReference>
<name>A0A6N3F5W6_MEDGN</name>
<organism evidence="3">
    <name type="scientific">Mediterraneibacter gnavus</name>
    <name type="common">Ruminococcus gnavus</name>
    <dbReference type="NCBI Taxonomy" id="33038"/>
    <lineage>
        <taxon>Bacteria</taxon>
        <taxon>Bacillati</taxon>
        <taxon>Bacillota</taxon>
        <taxon>Clostridia</taxon>
        <taxon>Lachnospirales</taxon>
        <taxon>Lachnospiraceae</taxon>
        <taxon>Mediterraneibacter</taxon>
    </lineage>
</organism>
<comment type="pathway">
    <text evidence="1">Cofactor biosynthesis; molybdopterin biosynthesis.</text>
</comment>
<dbReference type="AlphaFoldDB" id="A0A6N3F5W6"/>
<keyword evidence="1" id="KW-0500">Molybdenum</keyword>
<dbReference type="RefSeq" id="WP_156730079.1">
    <property type="nucleotide sequence ID" value="NZ_CACRUK010000040.1"/>
</dbReference>
<comment type="catalytic activity">
    <reaction evidence="1">
        <text>adenylyl-molybdopterin + molybdate = Mo-molybdopterin + AMP + H(+)</text>
        <dbReference type="Rhea" id="RHEA:35047"/>
        <dbReference type="ChEBI" id="CHEBI:15378"/>
        <dbReference type="ChEBI" id="CHEBI:36264"/>
        <dbReference type="ChEBI" id="CHEBI:62727"/>
        <dbReference type="ChEBI" id="CHEBI:71302"/>
        <dbReference type="ChEBI" id="CHEBI:456215"/>
    </reaction>
</comment>
<dbReference type="GO" id="GO:0006777">
    <property type="term" value="P:Mo-molybdopterin cofactor biosynthetic process"/>
    <property type="evidence" value="ECO:0007669"/>
    <property type="project" value="UniProtKB-UniRule"/>
</dbReference>
<dbReference type="InterPro" id="IPR038987">
    <property type="entry name" value="MoeA-like"/>
</dbReference>
<dbReference type="EMBL" id="CACRUK010000040">
    <property type="protein sequence ID" value="VYU47359.1"/>
    <property type="molecule type" value="Genomic_DNA"/>
</dbReference>
<comment type="similarity">
    <text evidence="1">Belongs to the MoeA family.</text>
</comment>
<gene>
    <name evidence="3" type="ORF">RGLFYP19_02409</name>
</gene>
<evidence type="ECO:0000313" key="3">
    <source>
        <dbReference type="EMBL" id="VYU47359.1"/>
    </source>
</evidence>
<feature type="domain" description="MoaB/Mog" evidence="2">
    <location>
        <begin position="173"/>
        <end position="305"/>
    </location>
</feature>
<sequence length="340" mass="37375">MKLIKTEDAVGCVLCHDITQIIPGVVKDAVFRKGHVVTKDDIPVLLSVGKEHLYVWEKQEGMLHEDEAAEILRSVCQNAQMDASKPKEGKIELTAQCDGVLKVDKEKLCRINAVGQMCISSRHGNFPVKKGDKIAGMRVIPLVIEEEKMKQVKETAGETPVFALLPFQKKKAAIVTTGSEVYHGRIQDKFTPVVRQKLEEYGVEVLGNTICNDEPDMVTEAVNDWIKKGAQMVVCTGGMSVDPDDKTPLAIRNASDEVITYGAPVLPGAMFMLAYKGEIPIMGLPGCVMYARRTIFDLVLPRLVAGERLQDQDFYRLGEGGLCLSCEVCTFPNCGFGKGE</sequence>
<reference evidence="3" key="1">
    <citation type="submission" date="2019-11" db="EMBL/GenBank/DDBJ databases">
        <authorList>
            <person name="Feng L."/>
        </authorList>
    </citation>
    <scope>NUCLEOTIDE SEQUENCE</scope>
    <source>
        <strain evidence="3">RgnavusLFYP19</strain>
    </source>
</reference>
<proteinExistence type="inferred from homology"/>
<dbReference type="GO" id="GO:0005829">
    <property type="term" value="C:cytosol"/>
    <property type="evidence" value="ECO:0007669"/>
    <property type="project" value="TreeGrafter"/>
</dbReference>
<comment type="cofactor">
    <cofactor evidence="1">
        <name>Mg(2+)</name>
        <dbReference type="ChEBI" id="CHEBI:18420"/>
    </cofactor>
</comment>
<dbReference type="Pfam" id="PF00994">
    <property type="entry name" value="MoCF_biosynth"/>
    <property type="match status" value="1"/>
</dbReference>
<evidence type="ECO:0000256" key="1">
    <source>
        <dbReference type="RuleBase" id="RU365090"/>
    </source>
</evidence>
<comment type="function">
    <text evidence="1">Catalyzes the insertion of molybdate into adenylated molybdopterin with the concomitant release of AMP.</text>
</comment>
<dbReference type="SUPFAM" id="SSF53218">
    <property type="entry name" value="Molybdenum cofactor biosynthesis proteins"/>
    <property type="match status" value="1"/>
</dbReference>
<dbReference type="PANTHER" id="PTHR10192">
    <property type="entry name" value="MOLYBDOPTERIN BIOSYNTHESIS PROTEIN"/>
    <property type="match status" value="1"/>
</dbReference>
<dbReference type="InterPro" id="IPR036425">
    <property type="entry name" value="MoaB/Mog-like_dom_sf"/>
</dbReference>
<dbReference type="EC" id="2.10.1.1" evidence="1"/>
<protein>
    <recommendedName>
        <fullName evidence="1">Molybdopterin molybdenumtransferase</fullName>
        <ecNumber evidence="1">2.10.1.1</ecNumber>
    </recommendedName>
</protein>
<keyword evidence="1" id="KW-0501">Molybdenum cofactor biosynthesis</keyword>
<dbReference type="GO" id="GO:0061599">
    <property type="term" value="F:molybdopterin molybdotransferase activity"/>
    <property type="evidence" value="ECO:0007669"/>
    <property type="project" value="UniProtKB-UniRule"/>
</dbReference>
<accession>A0A6N3F5W6</accession>
<dbReference type="UniPathway" id="UPA00344"/>
<keyword evidence="1" id="KW-0808">Transferase</keyword>
<evidence type="ECO:0000259" key="2">
    <source>
        <dbReference type="SMART" id="SM00852"/>
    </source>
</evidence>
<dbReference type="PANTHER" id="PTHR10192:SF28">
    <property type="entry name" value="MOLYBDOPTERIN MOLYBDENUMTRANSFERASE"/>
    <property type="match status" value="1"/>
</dbReference>